<evidence type="ECO:0000256" key="1">
    <source>
        <dbReference type="SAM" id="MobiDB-lite"/>
    </source>
</evidence>
<gene>
    <name evidence="2" type="ORF">CWR43_00205</name>
</gene>
<feature type="region of interest" description="Disordered" evidence="1">
    <location>
        <begin position="44"/>
        <end position="68"/>
    </location>
</feature>
<dbReference type="InterPro" id="IPR041374">
    <property type="entry name" value="BaeRF_family12"/>
</dbReference>
<evidence type="ECO:0008006" key="4">
    <source>
        <dbReference type="Google" id="ProtNLM"/>
    </source>
</evidence>
<dbReference type="Proteomes" id="UP000232164">
    <property type="component" value="Unassembled WGS sequence"/>
</dbReference>
<comment type="caution">
    <text evidence="2">The sequence shown here is derived from an EMBL/GenBank/DDBJ whole genome shotgun (WGS) entry which is preliminary data.</text>
</comment>
<dbReference type="EMBL" id="PIQN01000001">
    <property type="protein sequence ID" value="PKA45499.1"/>
    <property type="molecule type" value="Genomic_DNA"/>
</dbReference>
<dbReference type="RefSeq" id="WP_100770296.1">
    <property type="nucleotide sequence ID" value="NZ_PIQN01000001.1"/>
</dbReference>
<accession>A0A2N0DHB3</accession>
<dbReference type="Pfam" id="PF18856">
    <property type="entry name" value="baeRF_family12"/>
    <property type="match status" value="1"/>
</dbReference>
<evidence type="ECO:0000313" key="2">
    <source>
        <dbReference type="EMBL" id="PKA45499.1"/>
    </source>
</evidence>
<reference evidence="2 3" key="1">
    <citation type="submission" date="2017-11" db="EMBL/GenBank/DDBJ databases">
        <authorList>
            <person name="Han C.G."/>
        </authorList>
    </citation>
    <scope>NUCLEOTIDE SEQUENCE [LARGE SCALE GENOMIC DNA]</scope>
    <source>
        <strain evidence="2 3">HCNT1</strain>
    </source>
</reference>
<name>A0A2N0DHB3_RHISU</name>
<sequence length="148" mass="16259">MKTIKIPNKSWVLVCDAAKALLLRNDGDGEHLNLTPVKIEIEDHPPTHELGTSPPGRAFASSDGRRSAMSESNLHELAEERFLASAAAELARQTRAQPIERLLLVAPAKALGFLRKHLDPSVDEVLSGEVAKDLAHLPVWEIERHLTP</sequence>
<evidence type="ECO:0000313" key="3">
    <source>
        <dbReference type="Proteomes" id="UP000232164"/>
    </source>
</evidence>
<organism evidence="2 3">
    <name type="scientific">Rhizobium sullae</name>
    <name type="common">Rhizobium hedysari</name>
    <dbReference type="NCBI Taxonomy" id="50338"/>
    <lineage>
        <taxon>Bacteria</taxon>
        <taxon>Pseudomonadati</taxon>
        <taxon>Pseudomonadota</taxon>
        <taxon>Alphaproteobacteria</taxon>
        <taxon>Hyphomicrobiales</taxon>
        <taxon>Rhizobiaceae</taxon>
        <taxon>Rhizobium/Agrobacterium group</taxon>
        <taxon>Rhizobium</taxon>
    </lineage>
</organism>
<proteinExistence type="predicted"/>
<protein>
    <recommendedName>
        <fullName evidence="4">Protein required for attachment to host cells</fullName>
    </recommendedName>
</protein>
<dbReference type="AlphaFoldDB" id="A0A2N0DHB3"/>
<reference evidence="2 3" key="2">
    <citation type="submission" date="2017-12" db="EMBL/GenBank/DDBJ databases">
        <title>Genome sequence of Rhizobium sullae HCNT1 isolated from Sulla coronaria nodules and featuring peculiar denitrification phenotypes.</title>
        <authorList>
            <person name="De Diego-Diaz B."/>
            <person name="Treu L."/>
            <person name="Campanaro S."/>
            <person name="Da Silva Duarte V."/>
            <person name="Basaglia M."/>
            <person name="Favaro L."/>
            <person name="Casella S."/>
            <person name="Squartini A."/>
        </authorList>
    </citation>
    <scope>NUCLEOTIDE SEQUENCE [LARGE SCALE GENOMIC DNA]</scope>
    <source>
        <strain evidence="2 3">HCNT1</strain>
    </source>
</reference>